<dbReference type="SUPFAM" id="SSF51556">
    <property type="entry name" value="Metallo-dependent hydrolases"/>
    <property type="match status" value="1"/>
</dbReference>
<reference evidence="2 3" key="1">
    <citation type="submission" date="2019-04" db="EMBL/GenBank/DDBJ databases">
        <title>Lacinutrix sp. nov., isolated from marine water.</title>
        <authorList>
            <person name="Kim W."/>
        </authorList>
    </citation>
    <scope>NUCLEOTIDE SEQUENCE [LARGE SCALE GENOMIC DNA]</scope>
    <source>
        <strain evidence="2 3">CAU 1491</strain>
    </source>
</reference>
<comment type="caution">
    <text evidence="2">The sequence shown here is derived from an EMBL/GenBank/DDBJ whole genome shotgun (WGS) entry which is preliminary data.</text>
</comment>
<dbReference type="SUPFAM" id="SSF51338">
    <property type="entry name" value="Composite domain of metallo-dependent hydrolases"/>
    <property type="match status" value="1"/>
</dbReference>
<evidence type="ECO:0000313" key="2">
    <source>
        <dbReference type="EMBL" id="TJY33981.1"/>
    </source>
</evidence>
<dbReference type="Gene3D" id="2.30.40.10">
    <property type="entry name" value="Urease, subunit C, domain 1"/>
    <property type="match status" value="1"/>
</dbReference>
<keyword evidence="2" id="KW-0378">Hydrolase</keyword>
<organism evidence="2 3">
    <name type="scientific">Pontimicrobium aquaticum</name>
    <dbReference type="NCBI Taxonomy" id="2565367"/>
    <lineage>
        <taxon>Bacteria</taxon>
        <taxon>Pseudomonadati</taxon>
        <taxon>Bacteroidota</taxon>
        <taxon>Flavobacteriia</taxon>
        <taxon>Flavobacteriales</taxon>
        <taxon>Flavobacteriaceae</taxon>
        <taxon>Pontimicrobium</taxon>
    </lineage>
</organism>
<dbReference type="InterPro" id="IPR032466">
    <property type="entry name" value="Metal_Hydrolase"/>
</dbReference>
<dbReference type="InterPro" id="IPR011059">
    <property type="entry name" value="Metal-dep_hydrolase_composite"/>
</dbReference>
<name>A0A4U0EQS2_9FLAO</name>
<dbReference type="PROSITE" id="PS51257">
    <property type="entry name" value="PROKAR_LIPOPROTEIN"/>
    <property type="match status" value="1"/>
</dbReference>
<dbReference type="InterPro" id="IPR006680">
    <property type="entry name" value="Amidohydro-rel"/>
</dbReference>
<keyword evidence="3" id="KW-1185">Reference proteome</keyword>
<dbReference type="PANTHER" id="PTHR43135">
    <property type="entry name" value="ALPHA-D-RIBOSE 1-METHYLPHOSPHONATE 5-TRIPHOSPHATE DIPHOSPHATASE"/>
    <property type="match status" value="1"/>
</dbReference>
<evidence type="ECO:0000259" key="1">
    <source>
        <dbReference type="Pfam" id="PF01979"/>
    </source>
</evidence>
<dbReference type="AlphaFoldDB" id="A0A4U0EQS2"/>
<evidence type="ECO:0000313" key="3">
    <source>
        <dbReference type="Proteomes" id="UP000307657"/>
    </source>
</evidence>
<accession>A0A4U0EQS2</accession>
<dbReference type="OrthoDB" id="9815657at2"/>
<dbReference type="GO" id="GO:0016810">
    <property type="term" value="F:hydrolase activity, acting on carbon-nitrogen (but not peptide) bonds"/>
    <property type="evidence" value="ECO:0007669"/>
    <property type="project" value="InterPro"/>
</dbReference>
<dbReference type="InterPro" id="IPR051781">
    <property type="entry name" value="Metallo-dep_Hydrolase"/>
</dbReference>
<feature type="domain" description="Amidohydrolase-related" evidence="1">
    <location>
        <begin position="85"/>
        <end position="440"/>
    </location>
</feature>
<protein>
    <submittedName>
        <fullName evidence="2">Amidohydrolase</fullName>
    </submittedName>
</protein>
<dbReference type="Pfam" id="PF01979">
    <property type="entry name" value="Amidohydro_1"/>
    <property type="match status" value="1"/>
</dbReference>
<gene>
    <name evidence="2" type="ORF">E5167_11710</name>
</gene>
<dbReference type="Proteomes" id="UP000307657">
    <property type="component" value="Unassembled WGS sequence"/>
</dbReference>
<proteinExistence type="predicted"/>
<dbReference type="PANTHER" id="PTHR43135:SF3">
    <property type="entry name" value="ALPHA-D-RIBOSE 1-METHYLPHOSPHONATE 5-TRIPHOSPHATE DIPHOSPHATASE"/>
    <property type="match status" value="1"/>
</dbReference>
<dbReference type="EMBL" id="SUPL01000006">
    <property type="protein sequence ID" value="TJY33981.1"/>
    <property type="molecule type" value="Genomic_DNA"/>
</dbReference>
<dbReference type="Gene3D" id="3.20.20.140">
    <property type="entry name" value="Metal-dependent hydrolases"/>
    <property type="match status" value="1"/>
</dbReference>
<sequence length="474" mass="53268">MKKFYLLTVFVIFSSCNMKISTEQAYQSSHQEMIYAIKNVNIIPMTTKNTVIKNATVVIKEHKIYSINKSIPKNATIIEGKNKWLIPGLIDMHVHTLSDGTPFVMYPTKGPLVSFNTQYNMTPYIANGVTTVFELGARPEHIGQRNEIIRGDVIGPRIALAKVIGGNKSNLTAKTPSDGRNAVRFAKEEGYEFIKVYTWLNEETFKAVVDEAEKQNMKVVGHIPVAFKGKQAKDFFIPNFGLIAHAEELSKQTDNYSYKKAQEFARLAKENSTWLIPNLSNMVAIEQQAKSLQNIENLLGFKYVHPLMQNKWLMSNSYHGVSDDLIAYYKELIDFHILIVKAFKEAGVPMVAGTDAGISGIVLGFSLHEELKLLVEAGLKNAEALASATRLGAQWLGIDDKIGTIEVGKFADLILLNENPLEKISNTSKISSVFVNGKWIDRNKIDTMLSDVENWNNDNKEKFDWKELLNSLKN</sequence>